<dbReference type="GO" id="GO:0006282">
    <property type="term" value="P:regulation of DNA repair"/>
    <property type="evidence" value="ECO:0007669"/>
    <property type="project" value="UniProtKB-UniRule"/>
</dbReference>
<dbReference type="Gene3D" id="1.10.10.10">
    <property type="entry name" value="Winged helix-like DNA-binding domain superfamily/Winged helix DNA-binding domain"/>
    <property type="match status" value="2"/>
</dbReference>
<dbReference type="EMBL" id="FZNW01000009">
    <property type="protein sequence ID" value="SNR53696.1"/>
    <property type="molecule type" value="Genomic_DNA"/>
</dbReference>
<evidence type="ECO:0000259" key="8">
    <source>
        <dbReference type="Pfam" id="PF21982"/>
    </source>
</evidence>
<evidence type="ECO:0000256" key="5">
    <source>
        <dbReference type="HAMAP-Rule" id="MF_01114"/>
    </source>
</evidence>
<dbReference type="InterPro" id="IPR003783">
    <property type="entry name" value="Regulatory_RecX"/>
</dbReference>
<dbReference type="InterPro" id="IPR053926">
    <property type="entry name" value="RecX_HTH_1st"/>
</dbReference>
<dbReference type="InterPro" id="IPR053925">
    <property type="entry name" value="RecX_HTH_3rd"/>
</dbReference>
<accession>A0A238X3X9</accession>
<proteinExistence type="inferred from homology"/>
<dbReference type="OrthoDB" id="5244465at2"/>
<keyword evidence="10" id="KW-1185">Reference proteome</keyword>
<evidence type="ECO:0000313" key="9">
    <source>
        <dbReference type="EMBL" id="SNR53696.1"/>
    </source>
</evidence>
<evidence type="ECO:0000256" key="4">
    <source>
        <dbReference type="ARBA" id="ARBA00022490"/>
    </source>
</evidence>
<name>A0A238X3X9_9PSEU</name>
<organism evidence="9 10">
    <name type="scientific">Haloechinothrix alba</name>
    <dbReference type="NCBI Taxonomy" id="664784"/>
    <lineage>
        <taxon>Bacteria</taxon>
        <taxon>Bacillati</taxon>
        <taxon>Actinomycetota</taxon>
        <taxon>Actinomycetes</taxon>
        <taxon>Pseudonocardiales</taxon>
        <taxon>Pseudonocardiaceae</taxon>
        <taxon>Haloechinothrix</taxon>
    </lineage>
</organism>
<feature type="domain" description="RecX first three-helical" evidence="8">
    <location>
        <begin position="19"/>
        <end position="57"/>
    </location>
</feature>
<comment type="function">
    <text evidence="5">Modulates RecA activity.</text>
</comment>
<evidence type="ECO:0000259" key="7">
    <source>
        <dbReference type="Pfam" id="PF21981"/>
    </source>
</evidence>
<dbReference type="HAMAP" id="MF_01114">
    <property type="entry name" value="RecX"/>
    <property type="match status" value="1"/>
</dbReference>
<dbReference type="InterPro" id="IPR053924">
    <property type="entry name" value="RecX_HTH_2nd"/>
</dbReference>
<dbReference type="Pfam" id="PF21982">
    <property type="entry name" value="RecX_HTH1"/>
    <property type="match status" value="1"/>
</dbReference>
<feature type="domain" description="RecX second three-helical" evidence="6">
    <location>
        <begin position="64"/>
        <end position="104"/>
    </location>
</feature>
<protein>
    <recommendedName>
        <fullName evidence="3 5">Regulatory protein RecX</fullName>
    </recommendedName>
</protein>
<feature type="domain" description="RecX third three-helical" evidence="7">
    <location>
        <begin position="112"/>
        <end position="150"/>
    </location>
</feature>
<comment type="subcellular location">
    <subcellularLocation>
        <location evidence="1 5">Cytoplasm</location>
    </subcellularLocation>
</comment>
<reference evidence="9 10" key="1">
    <citation type="submission" date="2017-06" db="EMBL/GenBank/DDBJ databases">
        <authorList>
            <person name="Kim H.J."/>
            <person name="Triplett B.A."/>
        </authorList>
    </citation>
    <scope>NUCLEOTIDE SEQUENCE [LARGE SCALE GENOMIC DNA]</scope>
    <source>
        <strain evidence="9 10">DSM 45207</strain>
    </source>
</reference>
<dbReference type="AlphaFoldDB" id="A0A238X3X9"/>
<evidence type="ECO:0000256" key="2">
    <source>
        <dbReference type="ARBA" id="ARBA00009695"/>
    </source>
</evidence>
<gene>
    <name evidence="5" type="primary">recX</name>
    <name evidence="9" type="ORF">SAMN06265360_10949</name>
</gene>
<dbReference type="PANTHER" id="PTHR33602">
    <property type="entry name" value="REGULATORY PROTEIN RECX FAMILY PROTEIN"/>
    <property type="match status" value="1"/>
</dbReference>
<evidence type="ECO:0000256" key="3">
    <source>
        <dbReference type="ARBA" id="ARBA00018111"/>
    </source>
</evidence>
<comment type="similarity">
    <text evidence="2 5">Belongs to the RecX family.</text>
</comment>
<evidence type="ECO:0000313" key="10">
    <source>
        <dbReference type="Proteomes" id="UP000198348"/>
    </source>
</evidence>
<dbReference type="Pfam" id="PF21981">
    <property type="entry name" value="RecX_HTH3"/>
    <property type="match status" value="1"/>
</dbReference>
<dbReference type="Proteomes" id="UP000198348">
    <property type="component" value="Unassembled WGS sequence"/>
</dbReference>
<keyword evidence="4 5" id="KW-0963">Cytoplasm</keyword>
<dbReference type="PANTHER" id="PTHR33602:SF1">
    <property type="entry name" value="REGULATORY PROTEIN RECX FAMILY PROTEIN"/>
    <property type="match status" value="1"/>
</dbReference>
<evidence type="ECO:0000259" key="6">
    <source>
        <dbReference type="Pfam" id="PF02631"/>
    </source>
</evidence>
<dbReference type="GO" id="GO:0005737">
    <property type="term" value="C:cytoplasm"/>
    <property type="evidence" value="ECO:0007669"/>
    <property type="project" value="UniProtKB-SubCell"/>
</dbReference>
<dbReference type="RefSeq" id="WP_089301309.1">
    <property type="nucleotide sequence ID" value="NZ_FZNW01000009.1"/>
</dbReference>
<dbReference type="Pfam" id="PF02631">
    <property type="entry name" value="RecX_HTH2"/>
    <property type="match status" value="1"/>
</dbReference>
<dbReference type="InterPro" id="IPR036388">
    <property type="entry name" value="WH-like_DNA-bd_sf"/>
</dbReference>
<sequence>MSGPDDGAAAAGDSFRQVKDICLRRLAARPRTRAELRDAVARKGFDGDVIEQVLDKLEAARLIDDADFAATWVRSRQTHQGLGRRALRAELLRKGVPKEIADEAVSGVEEGDEEERARALVRKKLPSLQRVDSTTALRRVVTMLARKGYPEGLSYTVASEELGVLGERGM</sequence>
<evidence type="ECO:0000256" key="1">
    <source>
        <dbReference type="ARBA" id="ARBA00004496"/>
    </source>
</evidence>